<accession>E4TQ47</accession>
<feature type="transmembrane region" description="Helical" evidence="1">
    <location>
        <begin position="72"/>
        <end position="89"/>
    </location>
</feature>
<organism evidence="2 3">
    <name type="scientific">Marivirga tractuosa (strain ATCC 23168 / DSM 4126 / NBRC 15989 / NCIMB 1408 / VKM B-1430 / H-43)</name>
    <name type="common">Microscilla tractuosa</name>
    <name type="synonym">Flexibacter tractuosus</name>
    <dbReference type="NCBI Taxonomy" id="643867"/>
    <lineage>
        <taxon>Bacteria</taxon>
        <taxon>Pseudomonadati</taxon>
        <taxon>Bacteroidota</taxon>
        <taxon>Cytophagia</taxon>
        <taxon>Cytophagales</taxon>
        <taxon>Marivirgaceae</taxon>
        <taxon>Marivirga</taxon>
    </lineage>
</organism>
<dbReference type="AlphaFoldDB" id="E4TQ47"/>
<dbReference type="EMBL" id="CP002349">
    <property type="protein sequence ID" value="ADR21593.1"/>
    <property type="molecule type" value="Genomic_DNA"/>
</dbReference>
<keyword evidence="1" id="KW-0812">Transmembrane</keyword>
<name>E4TQ47_MARTH</name>
<proteinExistence type="predicted"/>
<reference evidence="2 3" key="1">
    <citation type="journal article" date="2011" name="Stand. Genomic Sci.">
        <title>Complete genome sequence of Marivirga tractuosa type strain (H-43).</title>
        <authorList>
            <person name="Pagani I."/>
            <person name="Chertkov O."/>
            <person name="Lapidus A."/>
            <person name="Lucas S."/>
            <person name="Del Rio T.G."/>
            <person name="Tice H."/>
            <person name="Copeland A."/>
            <person name="Cheng J.F."/>
            <person name="Nolan M."/>
            <person name="Saunders E."/>
            <person name="Pitluck S."/>
            <person name="Held B."/>
            <person name="Goodwin L."/>
            <person name="Liolios K."/>
            <person name="Ovchinikova G."/>
            <person name="Ivanova N."/>
            <person name="Mavromatis K."/>
            <person name="Pati A."/>
            <person name="Chen A."/>
            <person name="Palaniappan K."/>
            <person name="Land M."/>
            <person name="Hauser L."/>
            <person name="Jeffries C.D."/>
            <person name="Detter J.C."/>
            <person name="Han C."/>
            <person name="Tapia R."/>
            <person name="Ngatchou-Djao O.D."/>
            <person name="Rohde M."/>
            <person name="Goker M."/>
            <person name="Spring S."/>
            <person name="Sikorski J."/>
            <person name="Woyke T."/>
            <person name="Bristow J."/>
            <person name="Eisen J.A."/>
            <person name="Markowitz V."/>
            <person name="Hugenholtz P."/>
            <person name="Klenk H.P."/>
            <person name="Kyrpides N.C."/>
        </authorList>
    </citation>
    <scope>NUCLEOTIDE SEQUENCE [LARGE SCALE GENOMIC DNA]</scope>
    <source>
        <strain evidence="3">ATCC 23168 / DSM 4126 / NBRC 15989 / NCIMB 1408 / VKM B-1430 / H-43</strain>
    </source>
</reference>
<protein>
    <submittedName>
        <fullName evidence="2">Uncharacterized protein</fullName>
    </submittedName>
</protein>
<dbReference type="STRING" id="643867.Ftrac_1604"/>
<dbReference type="Proteomes" id="UP000008720">
    <property type="component" value="Chromosome"/>
</dbReference>
<dbReference type="HOGENOM" id="CLU_1883273_0_0_10"/>
<keyword evidence="1" id="KW-0472">Membrane</keyword>
<evidence type="ECO:0000313" key="3">
    <source>
        <dbReference type="Proteomes" id="UP000008720"/>
    </source>
</evidence>
<feature type="transmembrane region" description="Helical" evidence="1">
    <location>
        <begin position="101"/>
        <end position="119"/>
    </location>
</feature>
<gene>
    <name evidence="2" type="ordered locus">Ftrac_1604</name>
</gene>
<keyword evidence="1" id="KW-1133">Transmembrane helix</keyword>
<sequence>MMSEQGKLELEANYAMKVVFEDFPFNQIRTELEEKGLHEKQIASIIKEVDDIVLLNSVEPKLAKRRFKYEKSGAGILVAMALCLFYLAYSYEMIKLENLEIELVIVFLLTLSFIFYRKVKKPQGKFVNKNKFKKD</sequence>
<evidence type="ECO:0000313" key="2">
    <source>
        <dbReference type="EMBL" id="ADR21593.1"/>
    </source>
</evidence>
<dbReference type="KEGG" id="mtt:Ftrac_1604"/>
<keyword evidence="3" id="KW-1185">Reference proteome</keyword>
<evidence type="ECO:0000256" key="1">
    <source>
        <dbReference type="SAM" id="Phobius"/>
    </source>
</evidence>